<accession>A0ABT9IN21</accession>
<dbReference type="Pfam" id="PF02113">
    <property type="entry name" value="Peptidase_S13"/>
    <property type="match status" value="2"/>
</dbReference>
<dbReference type="PANTHER" id="PTHR30023:SF0">
    <property type="entry name" value="PENICILLIN-SENSITIVE CARBOXYPEPTIDASE A"/>
    <property type="match status" value="1"/>
</dbReference>
<dbReference type="GO" id="GO:0009002">
    <property type="term" value="F:serine-type D-Ala-D-Ala carboxypeptidase activity"/>
    <property type="evidence" value="ECO:0007669"/>
    <property type="project" value="UniProtKB-EC"/>
</dbReference>
<protein>
    <submittedName>
        <fullName evidence="4">D-alanyl-D-alanine carboxypeptidase/D-alanyl-D-alanine-endopeptidase</fullName>
        <ecNumber evidence="4">3.4.16.4</ecNumber>
    </submittedName>
</protein>
<keyword evidence="4" id="KW-0645">Protease</keyword>
<organism evidence="4 5">
    <name type="scientific">Arthrobacter horti</name>
    <dbReference type="NCBI Taxonomy" id="3068273"/>
    <lineage>
        <taxon>Bacteria</taxon>
        <taxon>Bacillati</taxon>
        <taxon>Actinomycetota</taxon>
        <taxon>Actinomycetes</taxon>
        <taxon>Micrococcales</taxon>
        <taxon>Micrococcaceae</taxon>
        <taxon>Arthrobacter</taxon>
    </lineage>
</organism>
<keyword evidence="4" id="KW-0121">Carboxypeptidase</keyword>
<evidence type="ECO:0000313" key="5">
    <source>
        <dbReference type="Proteomes" id="UP001232725"/>
    </source>
</evidence>
<proteinExistence type="inferred from homology"/>
<comment type="caution">
    <text evidence="4">The sequence shown here is derived from an EMBL/GenBank/DDBJ whole genome shotgun (WGS) entry which is preliminary data.</text>
</comment>
<dbReference type="InterPro" id="IPR012338">
    <property type="entry name" value="Beta-lactam/transpept-like"/>
</dbReference>
<dbReference type="Gene3D" id="3.40.710.10">
    <property type="entry name" value="DD-peptidase/beta-lactamase superfamily"/>
    <property type="match status" value="2"/>
</dbReference>
<reference evidence="4 5" key="1">
    <citation type="submission" date="2023-08" db="EMBL/GenBank/DDBJ databases">
        <title>Arthrobacter horti sp. nov., isolated from forest soil.</title>
        <authorList>
            <person name="Park M."/>
        </authorList>
    </citation>
    <scope>NUCLEOTIDE SEQUENCE [LARGE SCALE GENOMIC DNA]</scope>
    <source>
        <strain evidence="4 5">YJM1</strain>
    </source>
</reference>
<keyword evidence="5" id="KW-1185">Reference proteome</keyword>
<evidence type="ECO:0000256" key="3">
    <source>
        <dbReference type="SAM" id="MobiDB-lite"/>
    </source>
</evidence>
<sequence length="467" mass="45938">MGRPARAASSVLLVLVLALLAVPLGIHWATAGQAAASAPVSTPPWQLPPTAPATVQGTLSPEAPLPSSSALAAQLAKTLVPDGGGGDFSGQVVDALSGAVLFGDKATAPRMPASNMKLLTAAAALHVLGPERRFRTQVLRSGPSAIVIKGGGDVLLGAGQSAPDAVMGHAGLATLATQTVSALQTSGAKGRLSVAVDTALFTGPALNPAVEKDDVAAGETAPVAPLALNSGRFKVTDTAAPRPEDQGAEVLKAFTDALNSVAGGTGLSFVAGGAAGTGVELASVDSATVAEQVGWMLQNSDNFLAAVLGRMVSLGTGGPGSYAGAIQAVTSQLEGLGVDTHGMVISDLSGLAPGNRVSAAQFTSLIRLMTSGDDPSLRAALDGFPVAAVSGTLGSRYDASSSKAGAGLVRAKTGTLNTVLSLSGYVVDADGRLLLFSFIGNGLTPGAAGNKPALDASAAVLAGCGCR</sequence>
<dbReference type="RefSeq" id="WP_305996029.1">
    <property type="nucleotide sequence ID" value="NZ_JAVALS010000003.1"/>
</dbReference>
<gene>
    <name evidence="4" type="primary">dacB</name>
    <name evidence="4" type="ORF">Q9R02_07475</name>
</gene>
<feature type="region of interest" description="Disordered" evidence="3">
    <location>
        <begin position="38"/>
        <end position="66"/>
    </location>
</feature>
<dbReference type="SUPFAM" id="SSF56601">
    <property type="entry name" value="beta-lactamase/transpeptidase-like"/>
    <property type="match status" value="1"/>
</dbReference>
<evidence type="ECO:0000256" key="2">
    <source>
        <dbReference type="ARBA" id="ARBA00022801"/>
    </source>
</evidence>
<dbReference type="PRINTS" id="PR00922">
    <property type="entry name" value="DADACBPTASE3"/>
</dbReference>
<dbReference type="EC" id="3.4.16.4" evidence="4"/>
<dbReference type="Proteomes" id="UP001232725">
    <property type="component" value="Unassembled WGS sequence"/>
</dbReference>
<evidence type="ECO:0000256" key="1">
    <source>
        <dbReference type="ARBA" id="ARBA00006096"/>
    </source>
</evidence>
<dbReference type="EMBL" id="JAVALS010000003">
    <property type="protein sequence ID" value="MDP5226986.1"/>
    <property type="molecule type" value="Genomic_DNA"/>
</dbReference>
<name>A0ABT9IN21_9MICC</name>
<keyword evidence="2 4" id="KW-0378">Hydrolase</keyword>
<dbReference type="PANTHER" id="PTHR30023">
    <property type="entry name" value="D-ALANYL-D-ALANINE CARBOXYPEPTIDASE"/>
    <property type="match status" value="1"/>
</dbReference>
<dbReference type="NCBIfam" id="TIGR00666">
    <property type="entry name" value="PBP4"/>
    <property type="match status" value="1"/>
</dbReference>
<dbReference type="InterPro" id="IPR000667">
    <property type="entry name" value="Peptidase_S13"/>
</dbReference>
<comment type="similarity">
    <text evidence="1">Belongs to the peptidase S13 family.</text>
</comment>
<evidence type="ECO:0000313" key="4">
    <source>
        <dbReference type="EMBL" id="MDP5226986.1"/>
    </source>
</evidence>
<feature type="compositionally biased region" description="Pro residues" evidence="3">
    <location>
        <begin position="41"/>
        <end position="51"/>
    </location>
</feature>